<evidence type="ECO:0000256" key="6">
    <source>
        <dbReference type="ARBA" id="ARBA00022692"/>
    </source>
</evidence>
<dbReference type="FunFam" id="3.40.50.2000:FF:000038">
    <property type="entry name" value="UDP-GlucuronosylTransferase"/>
    <property type="match status" value="1"/>
</dbReference>
<dbReference type="EMBL" id="KE127841">
    <property type="protein sequence ID" value="EPB65554.1"/>
    <property type="molecule type" value="Genomic_DNA"/>
</dbReference>
<dbReference type="SUPFAM" id="SSF53756">
    <property type="entry name" value="UDP-Glycosyltransferase/glycogen phosphorylase"/>
    <property type="match status" value="1"/>
</dbReference>
<evidence type="ECO:0000256" key="9">
    <source>
        <dbReference type="ARBA" id="ARBA00023136"/>
    </source>
</evidence>
<name>A0A0D6L3Y8_9BILA</name>
<organism evidence="11 12">
    <name type="scientific">Ancylostoma ceylanicum</name>
    <dbReference type="NCBI Taxonomy" id="53326"/>
    <lineage>
        <taxon>Eukaryota</taxon>
        <taxon>Metazoa</taxon>
        <taxon>Ecdysozoa</taxon>
        <taxon>Nematoda</taxon>
        <taxon>Chromadorea</taxon>
        <taxon>Rhabditida</taxon>
        <taxon>Rhabditina</taxon>
        <taxon>Rhabditomorpha</taxon>
        <taxon>Strongyloidea</taxon>
        <taxon>Ancylostomatidae</taxon>
        <taxon>Ancylostomatinae</taxon>
        <taxon>Ancylostoma</taxon>
    </lineage>
</organism>
<proteinExistence type="inferred from homology"/>
<evidence type="ECO:0000313" key="11">
    <source>
        <dbReference type="EMBL" id="EPB65554.1"/>
    </source>
</evidence>
<comment type="similarity">
    <text evidence="2">Belongs to the UDP-glycosyltransferase family.</text>
</comment>
<feature type="non-terminal residue" evidence="11">
    <location>
        <position position="1"/>
    </location>
</feature>
<keyword evidence="9" id="KW-0472">Membrane</keyword>
<dbReference type="InterPro" id="IPR050271">
    <property type="entry name" value="UDP-glycosyltransferase"/>
</dbReference>
<sequence>KWNSILNSRKRTVLVSFGSYARSVDMPEDFKRAMLDVFASMPDVTFIWKYEDESSNIAESLPNVHLSSWVPQVSLLFTLTLFDFAEDDRLSLFLTHGGLASTNEVAFMGKPAIV</sequence>
<evidence type="ECO:0000256" key="8">
    <source>
        <dbReference type="ARBA" id="ARBA00022989"/>
    </source>
</evidence>
<evidence type="ECO:0000256" key="5">
    <source>
        <dbReference type="ARBA" id="ARBA00022679"/>
    </source>
</evidence>
<dbReference type="Pfam" id="PF00201">
    <property type="entry name" value="UDPGT"/>
    <property type="match status" value="1"/>
</dbReference>
<keyword evidence="6" id="KW-0812">Transmembrane</keyword>
<evidence type="ECO:0000256" key="1">
    <source>
        <dbReference type="ARBA" id="ARBA00004167"/>
    </source>
</evidence>
<evidence type="ECO:0000313" key="12">
    <source>
        <dbReference type="Proteomes" id="UP000054495"/>
    </source>
</evidence>
<evidence type="ECO:0000256" key="3">
    <source>
        <dbReference type="ARBA" id="ARBA00012544"/>
    </source>
</evidence>
<evidence type="ECO:0000256" key="10">
    <source>
        <dbReference type="ARBA" id="ARBA00047475"/>
    </source>
</evidence>
<evidence type="ECO:0000256" key="4">
    <source>
        <dbReference type="ARBA" id="ARBA00022676"/>
    </source>
</evidence>
<dbReference type="AlphaFoldDB" id="A0A0D6L3Y8"/>
<dbReference type="EC" id="2.4.1.17" evidence="3"/>
<dbReference type="GO" id="GO:0015020">
    <property type="term" value="F:glucuronosyltransferase activity"/>
    <property type="evidence" value="ECO:0007669"/>
    <property type="project" value="UniProtKB-EC"/>
</dbReference>
<keyword evidence="8" id="KW-1133">Transmembrane helix</keyword>
<comment type="catalytic activity">
    <reaction evidence="10">
        <text>glucuronate acceptor + UDP-alpha-D-glucuronate = acceptor beta-D-glucuronoside + UDP + H(+)</text>
        <dbReference type="Rhea" id="RHEA:21032"/>
        <dbReference type="ChEBI" id="CHEBI:15378"/>
        <dbReference type="ChEBI" id="CHEBI:58052"/>
        <dbReference type="ChEBI" id="CHEBI:58223"/>
        <dbReference type="ChEBI" id="CHEBI:132367"/>
        <dbReference type="ChEBI" id="CHEBI:132368"/>
        <dbReference type="EC" id="2.4.1.17"/>
    </reaction>
</comment>
<feature type="non-terminal residue" evidence="11">
    <location>
        <position position="114"/>
    </location>
</feature>
<dbReference type="Proteomes" id="UP000054495">
    <property type="component" value="Unassembled WGS sequence"/>
</dbReference>
<dbReference type="PANTHER" id="PTHR48043">
    <property type="entry name" value="EG:EG0003.4 PROTEIN-RELATED"/>
    <property type="match status" value="1"/>
</dbReference>
<gene>
    <name evidence="11" type="ORF">ANCCEY_15382</name>
</gene>
<accession>A0A0D6L3Y8</accession>
<keyword evidence="12" id="KW-1185">Reference proteome</keyword>
<keyword evidence="5" id="KW-0808">Transferase</keyword>
<dbReference type="PANTHER" id="PTHR48043:SF23">
    <property type="entry name" value="UDP-GLUCURONOSYLTRANSFERASE"/>
    <property type="match status" value="1"/>
</dbReference>
<dbReference type="InterPro" id="IPR002213">
    <property type="entry name" value="UDP_glucos_trans"/>
</dbReference>
<protein>
    <recommendedName>
        <fullName evidence="3">glucuronosyltransferase</fullName>
        <ecNumber evidence="3">2.4.1.17</ecNumber>
    </recommendedName>
</protein>
<evidence type="ECO:0000256" key="2">
    <source>
        <dbReference type="ARBA" id="ARBA00009995"/>
    </source>
</evidence>
<dbReference type="GO" id="GO:0016020">
    <property type="term" value="C:membrane"/>
    <property type="evidence" value="ECO:0007669"/>
    <property type="project" value="UniProtKB-SubCell"/>
</dbReference>
<evidence type="ECO:0000256" key="7">
    <source>
        <dbReference type="ARBA" id="ARBA00022729"/>
    </source>
</evidence>
<keyword evidence="4" id="KW-0328">Glycosyltransferase</keyword>
<reference evidence="11 12" key="1">
    <citation type="submission" date="2013-05" db="EMBL/GenBank/DDBJ databases">
        <title>Draft genome of the parasitic nematode Anyclostoma ceylanicum.</title>
        <authorList>
            <person name="Mitreva M."/>
        </authorList>
    </citation>
    <scope>NUCLEOTIDE SEQUENCE [LARGE SCALE GENOMIC DNA]</scope>
</reference>
<comment type="subcellular location">
    <subcellularLocation>
        <location evidence="1">Membrane</location>
        <topology evidence="1">Single-pass membrane protein</topology>
    </subcellularLocation>
</comment>
<dbReference type="Gene3D" id="3.40.50.2000">
    <property type="entry name" value="Glycogen Phosphorylase B"/>
    <property type="match status" value="1"/>
</dbReference>
<keyword evidence="7" id="KW-0732">Signal</keyword>